<protein>
    <submittedName>
        <fullName evidence="1">Uncharacterized protein</fullName>
    </submittedName>
</protein>
<accession>A0A0B7A628</accession>
<sequence length="84" mass="9634">DKLFDDVISIKSCVDHTEVSVGFNYSDAGPGSFSFFLSYITGTFSYLYVEHSLNQSCCPLICWYSTMRRYPQHGNLTLAAQFRW</sequence>
<proteinExistence type="predicted"/>
<evidence type="ECO:0000313" key="1">
    <source>
        <dbReference type="EMBL" id="CEK76122.1"/>
    </source>
</evidence>
<dbReference type="EMBL" id="HACG01029257">
    <property type="protein sequence ID" value="CEK76122.1"/>
    <property type="molecule type" value="Transcribed_RNA"/>
</dbReference>
<dbReference type="AlphaFoldDB" id="A0A0B7A628"/>
<gene>
    <name evidence="1" type="primary">ORF98564</name>
</gene>
<feature type="non-terminal residue" evidence="1">
    <location>
        <position position="1"/>
    </location>
</feature>
<reference evidence="1" key="1">
    <citation type="submission" date="2014-12" db="EMBL/GenBank/DDBJ databases">
        <title>Insight into the proteome of Arion vulgaris.</title>
        <authorList>
            <person name="Aradska J."/>
            <person name="Bulat T."/>
            <person name="Smidak R."/>
            <person name="Sarate P."/>
            <person name="Gangsoo J."/>
            <person name="Sialana F."/>
            <person name="Bilban M."/>
            <person name="Lubec G."/>
        </authorList>
    </citation>
    <scope>NUCLEOTIDE SEQUENCE</scope>
    <source>
        <tissue evidence="1">Skin</tissue>
    </source>
</reference>
<organism evidence="1">
    <name type="scientific">Arion vulgaris</name>
    <dbReference type="NCBI Taxonomy" id="1028688"/>
    <lineage>
        <taxon>Eukaryota</taxon>
        <taxon>Metazoa</taxon>
        <taxon>Spiralia</taxon>
        <taxon>Lophotrochozoa</taxon>
        <taxon>Mollusca</taxon>
        <taxon>Gastropoda</taxon>
        <taxon>Heterobranchia</taxon>
        <taxon>Euthyneura</taxon>
        <taxon>Panpulmonata</taxon>
        <taxon>Eupulmonata</taxon>
        <taxon>Stylommatophora</taxon>
        <taxon>Helicina</taxon>
        <taxon>Arionoidea</taxon>
        <taxon>Arionidae</taxon>
        <taxon>Arion</taxon>
    </lineage>
</organism>
<name>A0A0B7A628_9EUPU</name>